<name>A0A8C3RW70_CHESE</name>
<feature type="compositionally biased region" description="Polar residues" evidence="4">
    <location>
        <begin position="352"/>
        <end position="369"/>
    </location>
</feature>
<dbReference type="Pfam" id="PF00168">
    <property type="entry name" value="C2"/>
    <property type="match status" value="2"/>
</dbReference>
<feature type="compositionally biased region" description="Polar residues" evidence="4">
    <location>
        <begin position="305"/>
        <end position="320"/>
    </location>
</feature>
<evidence type="ECO:0008006" key="9">
    <source>
        <dbReference type="Google" id="ProtNLM"/>
    </source>
</evidence>
<dbReference type="PANTHER" id="PTHR45716">
    <property type="entry name" value="BITESIZE, ISOFORM I"/>
    <property type="match status" value="1"/>
</dbReference>
<dbReference type="Ensembl" id="ENSCSRT00000005424.1">
    <property type="protein sequence ID" value="ENSCSRP00000005260.1"/>
    <property type="gene ID" value="ENSCSRG00000003011.1"/>
</dbReference>
<dbReference type="AlphaFoldDB" id="A0A8C3RW70"/>
<feature type="region of interest" description="Disordered" evidence="4">
    <location>
        <begin position="87"/>
        <end position="327"/>
    </location>
</feature>
<proteinExistence type="predicted"/>
<feature type="compositionally biased region" description="Polar residues" evidence="4">
    <location>
        <begin position="416"/>
        <end position="446"/>
    </location>
</feature>
<dbReference type="InterPro" id="IPR010911">
    <property type="entry name" value="Rab_BD"/>
</dbReference>
<evidence type="ECO:0000256" key="1">
    <source>
        <dbReference type="ARBA" id="ARBA00004308"/>
    </source>
</evidence>
<feature type="compositionally biased region" description="Basic and acidic residues" evidence="4">
    <location>
        <begin position="488"/>
        <end position="500"/>
    </location>
</feature>
<evidence type="ECO:0000259" key="6">
    <source>
        <dbReference type="PROSITE" id="PS50916"/>
    </source>
</evidence>
<feature type="domain" description="RabBD" evidence="6">
    <location>
        <begin position="1"/>
        <end position="57"/>
    </location>
</feature>
<evidence type="ECO:0000256" key="3">
    <source>
        <dbReference type="ARBA" id="ARBA00023136"/>
    </source>
</evidence>
<dbReference type="GO" id="GO:0042043">
    <property type="term" value="F:neurexin family protein binding"/>
    <property type="evidence" value="ECO:0007669"/>
    <property type="project" value="TreeGrafter"/>
</dbReference>
<dbReference type="SMART" id="SM00239">
    <property type="entry name" value="C2"/>
    <property type="match status" value="1"/>
</dbReference>
<dbReference type="GO" id="GO:0006886">
    <property type="term" value="P:intracellular protein transport"/>
    <property type="evidence" value="ECO:0007669"/>
    <property type="project" value="InterPro"/>
</dbReference>
<dbReference type="GO" id="GO:0070382">
    <property type="term" value="C:exocytic vesicle"/>
    <property type="evidence" value="ECO:0007669"/>
    <property type="project" value="TreeGrafter"/>
</dbReference>
<keyword evidence="2" id="KW-0677">Repeat</keyword>
<feature type="compositionally biased region" description="Polar residues" evidence="4">
    <location>
        <begin position="381"/>
        <end position="406"/>
    </location>
</feature>
<dbReference type="PANTHER" id="PTHR45716:SF5">
    <property type="entry name" value="SYNAPTOTAGMIN-LIKE PROTEIN 2"/>
    <property type="match status" value="1"/>
</dbReference>
<evidence type="ECO:0000313" key="7">
    <source>
        <dbReference type="Ensembl" id="ENSCSRP00000005260.1"/>
    </source>
</evidence>
<dbReference type="PROSITE" id="PS50916">
    <property type="entry name" value="RABBD"/>
    <property type="match status" value="1"/>
</dbReference>
<dbReference type="CDD" id="cd04020">
    <property type="entry name" value="C2B_SLP_1-2-3-4"/>
    <property type="match status" value="1"/>
</dbReference>
<dbReference type="Gene3D" id="2.60.40.150">
    <property type="entry name" value="C2 domain"/>
    <property type="match status" value="2"/>
</dbReference>
<reference evidence="7" key="1">
    <citation type="submission" date="2025-08" db="UniProtKB">
        <authorList>
            <consortium name="Ensembl"/>
        </authorList>
    </citation>
    <scope>IDENTIFICATION</scope>
</reference>
<dbReference type="Pfam" id="PF02318">
    <property type="entry name" value="FYVE_2"/>
    <property type="match status" value="1"/>
</dbReference>
<dbReference type="InterPro" id="IPR000008">
    <property type="entry name" value="C2_dom"/>
</dbReference>
<feature type="compositionally biased region" description="Basic and acidic residues" evidence="4">
    <location>
        <begin position="218"/>
        <end position="234"/>
    </location>
</feature>
<evidence type="ECO:0000256" key="2">
    <source>
        <dbReference type="ARBA" id="ARBA00022737"/>
    </source>
</evidence>
<dbReference type="InterPro" id="IPR041282">
    <property type="entry name" value="FYVE_2"/>
</dbReference>
<keyword evidence="3" id="KW-0472">Membrane</keyword>
<evidence type="ECO:0000259" key="5">
    <source>
        <dbReference type="PROSITE" id="PS50004"/>
    </source>
</evidence>
<feature type="domain" description="C2" evidence="5">
    <location>
        <begin position="588"/>
        <end position="715"/>
    </location>
</feature>
<dbReference type="PROSITE" id="PS50004">
    <property type="entry name" value="C2"/>
    <property type="match status" value="2"/>
</dbReference>
<feature type="compositionally biased region" description="Basic and acidic residues" evidence="4">
    <location>
        <begin position="114"/>
        <end position="126"/>
    </location>
</feature>
<feature type="region of interest" description="Disordered" evidence="4">
    <location>
        <begin position="344"/>
        <end position="508"/>
    </location>
</feature>
<dbReference type="SUPFAM" id="SSF49562">
    <property type="entry name" value="C2 domain (Calcium/lipid-binding domain, CaLB)"/>
    <property type="match status" value="2"/>
</dbReference>
<evidence type="ECO:0000256" key="4">
    <source>
        <dbReference type="SAM" id="MobiDB-lite"/>
    </source>
</evidence>
<dbReference type="Proteomes" id="UP000694403">
    <property type="component" value="Unplaced"/>
</dbReference>
<organism evidence="7 8">
    <name type="scientific">Chelydra serpentina</name>
    <name type="common">Snapping turtle</name>
    <name type="synonym">Testudo serpentina</name>
    <dbReference type="NCBI Taxonomy" id="8475"/>
    <lineage>
        <taxon>Eukaryota</taxon>
        <taxon>Metazoa</taxon>
        <taxon>Chordata</taxon>
        <taxon>Craniata</taxon>
        <taxon>Vertebrata</taxon>
        <taxon>Euteleostomi</taxon>
        <taxon>Archelosauria</taxon>
        <taxon>Testudinata</taxon>
        <taxon>Testudines</taxon>
        <taxon>Cryptodira</taxon>
        <taxon>Durocryptodira</taxon>
        <taxon>Americhelydia</taxon>
        <taxon>Chelydroidea</taxon>
        <taxon>Chelydridae</taxon>
        <taxon>Chelydra</taxon>
    </lineage>
</organism>
<dbReference type="InterPro" id="IPR035892">
    <property type="entry name" value="C2_domain_sf"/>
</dbReference>
<reference evidence="7" key="2">
    <citation type="submission" date="2025-09" db="UniProtKB">
        <authorList>
            <consortium name="Ensembl"/>
        </authorList>
    </citation>
    <scope>IDENTIFICATION</scope>
</reference>
<sequence>MIDLSFLTEEEQEAIMKVLHRDAELKRNEEERVRHLPEKIKNDNQLKNMSGQWFYDAKSKRHRDKIHGADIIRASIRRKPTTIAEWSQNKSDKTKNSWVNNVNKEASVPAELSGIREETEEGEVKSNQRKNPFNDFTAPEQNVRSKDSESETTGLSQMPNEDTLSPSKESQSKRNILNNRSEEHRQASGEQIDESPRIADQPPVPKARKVLYKITDPIWEKDGSFPKPAKRTDRVSGAGTPPRGILKRSSSSSSTDSEVLRVNQIFDHQSKTGLPSSTVLEKVAETNPPAEDPSQNSLERLKQVRFSSSIGTKQPLQSPQLHHGKDIGEFDLLESDYVKNAENDTSKLDALQNKQTLPVKSPRSQSSALDVNATDRDVSQEDTSAPYSSDANRSSLPVNETLQLKTSPPMEPLTPRKSSTNISPNVQEVQTVDETFSQNISKQSPNPDLEPSKHTCVFPLPTRDGPSSRNKRNCSEEELNPILKALKRSADRQRPSKSLEDIPSATSSEHKAYLLSSMPQLTDQKTDQQQETNENVQGISTVPSDPDNQFSNPEKLKRLSKSVPAFLQEEVSGSVMSIYSGDFGNVDVKGHVQFAIDYVEQLKEFHIFVSQCKDLAIADQLLGAAKLVELPLSMALCTSTVQIVPVLLLPCLNCNSFAFLFLQYKIDKALVKTQRLNLSVWHNDTFGRNSFLGEVELDLGTWDWNDKLNKQMNWFPLKPRVTAALELENRGEIKLALQYIPQPVGGNKTPSTGEVHIWVKECNDLPLLRGNKLNSFVKCTILPDTSRKSRQKTRAVAKTTNPVFNHTMVYDGFRADDLKEACVELTVWDHNKLANHFLGGIRIGLGTGKSYGTAVDWMDSTLDETTLWERMMSSPNTWVEDTLPLRMLMVAKLTK</sequence>
<feature type="region of interest" description="Disordered" evidence="4">
    <location>
        <begin position="523"/>
        <end position="550"/>
    </location>
</feature>
<dbReference type="GO" id="GO:0006887">
    <property type="term" value="P:exocytosis"/>
    <property type="evidence" value="ECO:0007669"/>
    <property type="project" value="TreeGrafter"/>
</dbReference>
<feature type="compositionally biased region" description="Polar residues" evidence="4">
    <location>
        <begin position="151"/>
        <end position="179"/>
    </location>
</feature>
<accession>A0A8C3RW70</accession>
<dbReference type="InterPro" id="IPR043567">
    <property type="entry name" value="SYTL1-5_C2B"/>
</dbReference>
<feature type="domain" description="C2" evidence="5">
    <location>
        <begin position="729"/>
        <end position="858"/>
    </location>
</feature>
<comment type="subcellular location">
    <subcellularLocation>
        <location evidence="1">Endomembrane system</location>
    </subcellularLocation>
</comment>
<evidence type="ECO:0000313" key="8">
    <source>
        <dbReference type="Proteomes" id="UP000694403"/>
    </source>
</evidence>
<protein>
    <recommendedName>
        <fullName evidence="9">Synaptotagmin-like protein 2</fullName>
    </recommendedName>
</protein>
<dbReference type="Gene3D" id="6.10.250.3000">
    <property type="match status" value="1"/>
</dbReference>
<dbReference type="FunFam" id="2.60.40.150:FF:000040">
    <property type="entry name" value="synaptotagmin-like protein 2 isoform X2"/>
    <property type="match status" value="1"/>
</dbReference>
<dbReference type="GO" id="GO:0005886">
    <property type="term" value="C:plasma membrane"/>
    <property type="evidence" value="ECO:0007669"/>
    <property type="project" value="TreeGrafter"/>
</dbReference>
<dbReference type="GO" id="GO:0031267">
    <property type="term" value="F:small GTPase binding"/>
    <property type="evidence" value="ECO:0007669"/>
    <property type="project" value="InterPro"/>
</dbReference>
<keyword evidence="8" id="KW-1185">Reference proteome</keyword>